<keyword evidence="9" id="KW-1185">Reference proteome</keyword>
<name>A0ABR2QLX9_9ROSI</name>
<organism evidence="8 9">
    <name type="scientific">Hibiscus sabdariffa</name>
    <name type="common">roselle</name>
    <dbReference type="NCBI Taxonomy" id="183260"/>
    <lineage>
        <taxon>Eukaryota</taxon>
        <taxon>Viridiplantae</taxon>
        <taxon>Streptophyta</taxon>
        <taxon>Embryophyta</taxon>
        <taxon>Tracheophyta</taxon>
        <taxon>Spermatophyta</taxon>
        <taxon>Magnoliopsida</taxon>
        <taxon>eudicotyledons</taxon>
        <taxon>Gunneridae</taxon>
        <taxon>Pentapetalae</taxon>
        <taxon>rosids</taxon>
        <taxon>malvids</taxon>
        <taxon>Malvales</taxon>
        <taxon>Malvaceae</taxon>
        <taxon>Malvoideae</taxon>
        <taxon>Hibiscus</taxon>
    </lineage>
</organism>
<dbReference type="Gene3D" id="3.40.50.150">
    <property type="entry name" value="Vaccinia Virus protein VP39"/>
    <property type="match status" value="1"/>
</dbReference>
<evidence type="ECO:0000256" key="2">
    <source>
        <dbReference type="ARBA" id="ARBA00009737"/>
    </source>
</evidence>
<evidence type="ECO:0000256" key="7">
    <source>
        <dbReference type="SAM" id="MobiDB-lite"/>
    </source>
</evidence>
<keyword evidence="3" id="KW-0489">Methyltransferase</keyword>
<comment type="caution">
    <text evidence="8">The sequence shown here is derived from an EMBL/GenBank/DDBJ whole genome shotgun (WGS) entry which is preliminary data.</text>
</comment>
<evidence type="ECO:0000313" key="9">
    <source>
        <dbReference type="Proteomes" id="UP001396334"/>
    </source>
</evidence>
<dbReference type="InterPro" id="IPR008802">
    <property type="entry name" value="REF"/>
</dbReference>
<evidence type="ECO:0000313" key="8">
    <source>
        <dbReference type="EMBL" id="KAK9001673.1"/>
    </source>
</evidence>
<dbReference type="SUPFAM" id="SSF53335">
    <property type="entry name" value="S-adenosyl-L-methionine-dependent methyltransferases"/>
    <property type="match status" value="1"/>
</dbReference>
<evidence type="ECO:0000256" key="4">
    <source>
        <dbReference type="ARBA" id="ARBA00022679"/>
    </source>
</evidence>
<dbReference type="Pfam" id="PF05755">
    <property type="entry name" value="REF"/>
    <property type="match status" value="1"/>
</dbReference>
<dbReference type="Pfam" id="PF01596">
    <property type="entry name" value="Methyltransf_3"/>
    <property type="match status" value="1"/>
</dbReference>
<evidence type="ECO:0000256" key="1">
    <source>
        <dbReference type="ARBA" id="ARBA00001968"/>
    </source>
</evidence>
<gene>
    <name evidence="8" type="ORF">V6N11_083450</name>
</gene>
<evidence type="ECO:0000256" key="3">
    <source>
        <dbReference type="ARBA" id="ARBA00022603"/>
    </source>
</evidence>
<evidence type="ECO:0000256" key="6">
    <source>
        <dbReference type="ARBA" id="ARBA00023453"/>
    </source>
</evidence>
<evidence type="ECO:0000256" key="5">
    <source>
        <dbReference type="ARBA" id="ARBA00022691"/>
    </source>
</evidence>
<dbReference type="CDD" id="cd02440">
    <property type="entry name" value="AdoMet_MTases"/>
    <property type="match status" value="1"/>
</dbReference>
<comment type="similarity">
    <text evidence="6">Belongs to the class I-like SAM-binding methyltransferase superfamily. Cation-dependent O-methyltransferase family.</text>
</comment>
<sequence>MAVSSLNHKSLIVHGPVLEYILEKNAYPREHEQLKELREVTAEKFGKRSVMSVPVDEAQFLSMLLKIMNAKKTMEIGVFTGYSLLATALALPDDGQVTAIDLDKEAYETGLPFIQKAGVEHKINFIQSDAFSVLDGLINGEEKASFDFIFVDAEKEDYMKFHEKVMKLVRIGGIIAYDNTLWLGSVAFEQDDEKYSGMPESIWKSKDFVVQFNEFIKKKIIARILAEEDGEHGDAEVEFENKELKHLEFVRLAAIRTLVYVSHLYEYAKQNSGPLRSTVGAVEGAVTTAVSPVYRRFKDVPDHLLGFLDKKVDEASHKFEDHVPAKAKQAIYQAQDLVHKAAQHALQLVNEARTNGPRGALHYAAGEYKRLVVVCSSELWVKLNHNSTFHSMAEKVVPTAANLSGKYNGFVNDMSGKGYPLFGYVPLIPVDEFSKQIKVAESKEKEHIDEHKPDSSSDSD</sequence>
<keyword evidence="4" id="KW-0808">Transferase</keyword>
<comment type="similarity">
    <text evidence="2">Belongs to the REF/SRPP family.</text>
</comment>
<accession>A0ABR2QLX9</accession>
<dbReference type="InterPro" id="IPR029063">
    <property type="entry name" value="SAM-dependent_MTases_sf"/>
</dbReference>
<comment type="cofactor">
    <cofactor evidence="1">
        <name>a divalent metal cation</name>
        <dbReference type="ChEBI" id="CHEBI:60240"/>
    </cofactor>
</comment>
<dbReference type="Proteomes" id="UP001396334">
    <property type="component" value="Unassembled WGS sequence"/>
</dbReference>
<dbReference type="PANTHER" id="PTHR10509:SF95">
    <property type="entry name" value="FLAVONOID 3',5'-METHYLTRANSFERASE-LIKE"/>
    <property type="match status" value="1"/>
</dbReference>
<proteinExistence type="inferred from homology"/>
<dbReference type="InterPro" id="IPR002935">
    <property type="entry name" value="SAM_O-MeTrfase"/>
</dbReference>
<keyword evidence="5" id="KW-0949">S-adenosyl-L-methionine</keyword>
<dbReference type="PROSITE" id="PS51682">
    <property type="entry name" value="SAM_OMT_I"/>
    <property type="match status" value="1"/>
</dbReference>
<dbReference type="PANTHER" id="PTHR10509">
    <property type="entry name" value="O-METHYLTRANSFERASE-RELATED"/>
    <property type="match status" value="1"/>
</dbReference>
<dbReference type="EMBL" id="JBBPBN010000036">
    <property type="protein sequence ID" value="KAK9001673.1"/>
    <property type="molecule type" value="Genomic_DNA"/>
</dbReference>
<reference evidence="8 9" key="1">
    <citation type="journal article" date="2024" name="G3 (Bethesda)">
        <title>Genome assembly of Hibiscus sabdariffa L. provides insights into metabolisms of medicinal natural products.</title>
        <authorList>
            <person name="Kim T."/>
        </authorList>
    </citation>
    <scope>NUCLEOTIDE SEQUENCE [LARGE SCALE GENOMIC DNA]</scope>
    <source>
        <strain evidence="8">TK-2024</strain>
        <tissue evidence="8">Old leaves</tissue>
    </source>
</reference>
<feature type="region of interest" description="Disordered" evidence="7">
    <location>
        <begin position="441"/>
        <end position="460"/>
    </location>
</feature>
<protein>
    <submittedName>
        <fullName evidence="8">Uncharacterized protein</fullName>
    </submittedName>
</protein>
<dbReference type="InterPro" id="IPR050362">
    <property type="entry name" value="Cation-dep_OMT"/>
</dbReference>